<comment type="subcellular location">
    <subcellularLocation>
        <location evidence="3">Cytoplasm</location>
    </subcellularLocation>
    <text evidence="3">The tmRNA-SmpB complex associates with stalled 70S ribosomes.</text>
</comment>
<dbReference type="Proteomes" id="UP000198995">
    <property type="component" value="Unassembled WGS sequence"/>
</dbReference>
<proteinExistence type="inferred from homology"/>
<dbReference type="EMBL" id="FNAF01000013">
    <property type="protein sequence ID" value="SDE01146.1"/>
    <property type="molecule type" value="Genomic_DNA"/>
</dbReference>
<dbReference type="InterPro" id="IPR020081">
    <property type="entry name" value="SsrA-bd_prot_CS"/>
</dbReference>
<keyword evidence="2 3" id="KW-0694">RNA-binding</keyword>
<comment type="similarity">
    <text evidence="3">Belongs to the SmpB family.</text>
</comment>
<dbReference type="GO" id="GO:0070930">
    <property type="term" value="P:trans-translation-dependent protein tagging"/>
    <property type="evidence" value="ECO:0007669"/>
    <property type="project" value="TreeGrafter"/>
</dbReference>
<dbReference type="SUPFAM" id="SSF74982">
    <property type="entry name" value="Small protein B (SmpB)"/>
    <property type="match status" value="1"/>
</dbReference>
<evidence type="ECO:0000313" key="5">
    <source>
        <dbReference type="Proteomes" id="UP000198995"/>
    </source>
</evidence>
<evidence type="ECO:0000256" key="1">
    <source>
        <dbReference type="ARBA" id="ARBA00022490"/>
    </source>
</evidence>
<dbReference type="InterPro" id="IPR023620">
    <property type="entry name" value="SmpB"/>
</dbReference>
<reference evidence="4 5" key="1">
    <citation type="submission" date="2016-10" db="EMBL/GenBank/DDBJ databases">
        <authorList>
            <person name="de Groot N.N."/>
        </authorList>
    </citation>
    <scope>NUCLEOTIDE SEQUENCE [LARGE SCALE GENOMIC DNA]</scope>
    <source>
        <strain evidence="4 5">DSM 20475</strain>
    </source>
</reference>
<dbReference type="GO" id="GO:0005829">
    <property type="term" value="C:cytosol"/>
    <property type="evidence" value="ECO:0007669"/>
    <property type="project" value="TreeGrafter"/>
</dbReference>
<dbReference type="NCBIfam" id="TIGR00086">
    <property type="entry name" value="smpB"/>
    <property type="match status" value="1"/>
</dbReference>
<dbReference type="NCBIfam" id="NF003843">
    <property type="entry name" value="PRK05422.1"/>
    <property type="match status" value="1"/>
</dbReference>
<dbReference type="Pfam" id="PF01668">
    <property type="entry name" value="SmpB"/>
    <property type="match status" value="1"/>
</dbReference>
<dbReference type="PANTHER" id="PTHR30308:SF2">
    <property type="entry name" value="SSRA-BINDING PROTEIN"/>
    <property type="match status" value="1"/>
</dbReference>
<protein>
    <recommendedName>
        <fullName evidence="3">SsrA-binding protein</fullName>
    </recommendedName>
    <alternativeName>
        <fullName evidence="3">Small protein B</fullName>
    </alternativeName>
</protein>
<dbReference type="GO" id="GO:0003723">
    <property type="term" value="F:RNA binding"/>
    <property type="evidence" value="ECO:0007669"/>
    <property type="project" value="UniProtKB-UniRule"/>
</dbReference>
<dbReference type="PROSITE" id="PS01317">
    <property type="entry name" value="SSRP"/>
    <property type="match status" value="1"/>
</dbReference>
<evidence type="ECO:0000256" key="3">
    <source>
        <dbReference type="HAMAP-Rule" id="MF_00023"/>
    </source>
</evidence>
<evidence type="ECO:0000313" key="4">
    <source>
        <dbReference type="EMBL" id="SDE01146.1"/>
    </source>
</evidence>
<dbReference type="Gene3D" id="2.40.280.10">
    <property type="match status" value="1"/>
</dbReference>
<dbReference type="HAMAP" id="MF_00023">
    <property type="entry name" value="SmpB"/>
    <property type="match status" value="1"/>
</dbReference>
<organism evidence="4 5">
    <name type="scientific">Peptococcus niger</name>
    <dbReference type="NCBI Taxonomy" id="2741"/>
    <lineage>
        <taxon>Bacteria</taxon>
        <taxon>Bacillati</taxon>
        <taxon>Bacillota</taxon>
        <taxon>Clostridia</taxon>
        <taxon>Eubacteriales</taxon>
        <taxon>Peptococcaceae</taxon>
        <taxon>Peptococcus</taxon>
    </lineage>
</organism>
<name>A0A1G6ZHR9_PEPNI</name>
<keyword evidence="5" id="KW-1185">Reference proteome</keyword>
<accession>A0A1G6ZHR9</accession>
<dbReference type="GO" id="GO:0070929">
    <property type="term" value="P:trans-translation"/>
    <property type="evidence" value="ECO:0007669"/>
    <property type="project" value="UniProtKB-UniRule"/>
</dbReference>
<keyword evidence="1 3" id="KW-0963">Cytoplasm</keyword>
<dbReference type="InterPro" id="IPR000037">
    <property type="entry name" value="SsrA-bd_prot"/>
</dbReference>
<dbReference type="STRING" id="2741.SAMN04489866_1134"/>
<dbReference type="RefSeq" id="WP_091792262.1">
    <property type="nucleotide sequence ID" value="NZ_FNAF01000013.1"/>
</dbReference>
<dbReference type="OrthoDB" id="9805462at2"/>
<comment type="function">
    <text evidence="3">Required for rescue of stalled ribosomes mediated by trans-translation. Binds to transfer-messenger RNA (tmRNA), required for stable association of tmRNA with ribosomes. tmRNA and SmpB together mimic tRNA shape, replacing the anticodon stem-loop with SmpB. tmRNA is encoded by the ssrA gene; the 2 termini fold to resemble tRNA(Ala) and it encodes a 'tag peptide', a short internal open reading frame. During trans-translation Ala-aminoacylated tmRNA acts like a tRNA, entering the A-site of stalled ribosomes, displacing the stalled mRNA. The ribosome then switches to translate the ORF on the tmRNA; the nascent peptide is terminated with the 'tag peptide' encoded by the tmRNA and targeted for degradation. The ribosome is freed to recommence translation, which seems to be the essential function of trans-translation.</text>
</comment>
<dbReference type="PANTHER" id="PTHR30308">
    <property type="entry name" value="TMRNA-BINDING COMPONENT OF TRANS-TRANSLATION TAGGING COMPLEX"/>
    <property type="match status" value="1"/>
</dbReference>
<gene>
    <name evidence="3" type="primary">smpB</name>
    <name evidence="4" type="ORF">SAMN04489866_1134</name>
</gene>
<evidence type="ECO:0000256" key="2">
    <source>
        <dbReference type="ARBA" id="ARBA00022884"/>
    </source>
</evidence>
<dbReference type="CDD" id="cd09294">
    <property type="entry name" value="SmpB"/>
    <property type="match status" value="1"/>
</dbReference>
<dbReference type="AlphaFoldDB" id="A0A1G6ZHR9"/>
<sequence>MKVITDNRKARHDYYIEDSVEAGIVLKGTEVKSIRAGHVTLKDAYASISNGEIFIEGMHISPYEHGNIFNVDPLRKRKLLLHKRQILRLAQKTQEKGLTLVPLKLYFDHDKVKVDLALAKGKKLYDKRAVAAEKSARRDIDRALKSRQRS</sequence>